<evidence type="ECO:0000256" key="4">
    <source>
        <dbReference type="ARBA" id="ARBA00023235"/>
    </source>
</evidence>
<keyword evidence="3" id="KW-0697">Rotamase</keyword>
<dbReference type="InterPro" id="IPR020892">
    <property type="entry name" value="Cyclophilin-type_PPIase_CS"/>
</dbReference>
<proteinExistence type="inferred from homology"/>
<dbReference type="PROSITE" id="PS50072">
    <property type="entry name" value="CSA_PPIASE_2"/>
    <property type="match status" value="1"/>
</dbReference>
<organism evidence="6 7">
    <name type="scientific">Candidatus Limisoma faecipullorum</name>
    <dbReference type="NCBI Taxonomy" id="2840854"/>
    <lineage>
        <taxon>Bacteria</taxon>
        <taxon>Pseudomonadati</taxon>
        <taxon>Bacteroidota</taxon>
        <taxon>Bacteroidia</taxon>
        <taxon>Bacteroidales</taxon>
        <taxon>Candidatus Limisoma</taxon>
    </lineage>
</organism>
<dbReference type="PROSITE" id="PS00170">
    <property type="entry name" value="CSA_PPIASE_1"/>
    <property type="match status" value="1"/>
</dbReference>
<comment type="caution">
    <text evidence="6">The sequence shown here is derived from an EMBL/GenBank/DDBJ whole genome shotgun (WGS) entry which is preliminary data.</text>
</comment>
<evidence type="ECO:0000256" key="1">
    <source>
        <dbReference type="ARBA" id="ARBA00007365"/>
    </source>
</evidence>
<dbReference type="GO" id="GO:0006457">
    <property type="term" value="P:protein folding"/>
    <property type="evidence" value="ECO:0007669"/>
    <property type="project" value="InterPro"/>
</dbReference>
<dbReference type="InterPro" id="IPR044666">
    <property type="entry name" value="Cyclophilin_A-like"/>
</dbReference>
<keyword evidence="4 6" id="KW-0413">Isomerase</keyword>
<sequence length="273" mass="30773">MASPSFSFYMYAVGNKEPVRNMQEKITMVRLETTAGDITLKLYNETPGHRDNFVRNVREGAYDGVLFHRVIKDFMVQTGDPVSRNARKGQMLGASDYGDEIPAEFVYPKFFHKKGAIAAARTGDNINPEKKSSGSQFYIVVGKKYNLQELVQLEKSMQQRQMQSFFDSLASAHRKEIMELRRARNSAGLQALQEELIKQTEDSLKGKLVRFTDEQREAYTTVGGTPFLDGAYTVYGEVTSGMDVIEKIQSVATDSNDRPLDDVRIVKAVLLDD</sequence>
<dbReference type="EC" id="5.2.1.8" evidence="2"/>
<gene>
    <name evidence="6" type="ORF">IAB88_01040</name>
</gene>
<dbReference type="CDD" id="cd00317">
    <property type="entry name" value="cyclophilin"/>
    <property type="match status" value="1"/>
</dbReference>
<evidence type="ECO:0000259" key="5">
    <source>
        <dbReference type="PROSITE" id="PS50072"/>
    </source>
</evidence>
<dbReference type="Gene3D" id="2.40.100.10">
    <property type="entry name" value="Cyclophilin-like"/>
    <property type="match status" value="2"/>
</dbReference>
<feature type="domain" description="PPIase cyclophilin-type" evidence="5">
    <location>
        <begin position="25"/>
        <end position="270"/>
    </location>
</feature>
<dbReference type="InterPro" id="IPR029000">
    <property type="entry name" value="Cyclophilin-like_dom_sf"/>
</dbReference>
<dbReference type="PANTHER" id="PTHR45625">
    <property type="entry name" value="PEPTIDYL-PROLYL CIS-TRANS ISOMERASE-RELATED"/>
    <property type="match status" value="1"/>
</dbReference>
<dbReference type="SUPFAM" id="SSF50891">
    <property type="entry name" value="Cyclophilin-like"/>
    <property type="match status" value="2"/>
</dbReference>
<accession>A0A9D9IMB7</accession>
<dbReference type="AlphaFoldDB" id="A0A9D9IMB7"/>
<dbReference type="Proteomes" id="UP000823598">
    <property type="component" value="Unassembled WGS sequence"/>
</dbReference>
<reference evidence="6" key="2">
    <citation type="journal article" date="2021" name="PeerJ">
        <title>Extensive microbial diversity within the chicken gut microbiome revealed by metagenomics and culture.</title>
        <authorList>
            <person name="Gilroy R."/>
            <person name="Ravi A."/>
            <person name="Getino M."/>
            <person name="Pursley I."/>
            <person name="Horton D.L."/>
            <person name="Alikhan N.F."/>
            <person name="Baker D."/>
            <person name="Gharbi K."/>
            <person name="Hall N."/>
            <person name="Watson M."/>
            <person name="Adriaenssens E.M."/>
            <person name="Foster-Nyarko E."/>
            <person name="Jarju S."/>
            <person name="Secka A."/>
            <person name="Antonio M."/>
            <person name="Oren A."/>
            <person name="Chaudhuri R.R."/>
            <person name="La Ragione R."/>
            <person name="Hildebrand F."/>
            <person name="Pallen M.J."/>
        </authorList>
    </citation>
    <scope>NUCLEOTIDE SEQUENCE</scope>
    <source>
        <strain evidence="6">6919</strain>
    </source>
</reference>
<dbReference type="PANTHER" id="PTHR45625:SF4">
    <property type="entry name" value="PEPTIDYLPROLYL ISOMERASE DOMAIN AND WD REPEAT-CONTAINING PROTEIN 1"/>
    <property type="match status" value="1"/>
</dbReference>
<name>A0A9D9IMB7_9BACT</name>
<evidence type="ECO:0000313" key="6">
    <source>
        <dbReference type="EMBL" id="MBO8475559.1"/>
    </source>
</evidence>
<dbReference type="InterPro" id="IPR002130">
    <property type="entry name" value="Cyclophilin-type_PPIase_dom"/>
</dbReference>
<evidence type="ECO:0000256" key="3">
    <source>
        <dbReference type="ARBA" id="ARBA00023110"/>
    </source>
</evidence>
<protein>
    <recommendedName>
        <fullName evidence="2">peptidylprolyl isomerase</fullName>
        <ecNumber evidence="2">5.2.1.8</ecNumber>
    </recommendedName>
</protein>
<comment type="similarity">
    <text evidence="1">Belongs to the cyclophilin-type PPIase family.</text>
</comment>
<evidence type="ECO:0000256" key="2">
    <source>
        <dbReference type="ARBA" id="ARBA00013194"/>
    </source>
</evidence>
<evidence type="ECO:0000313" key="7">
    <source>
        <dbReference type="Proteomes" id="UP000823598"/>
    </source>
</evidence>
<reference evidence="6" key="1">
    <citation type="submission" date="2020-10" db="EMBL/GenBank/DDBJ databases">
        <authorList>
            <person name="Gilroy R."/>
        </authorList>
    </citation>
    <scope>NUCLEOTIDE SEQUENCE</scope>
    <source>
        <strain evidence="6">6919</strain>
    </source>
</reference>
<dbReference type="EMBL" id="JADIMC010000013">
    <property type="protein sequence ID" value="MBO8475559.1"/>
    <property type="molecule type" value="Genomic_DNA"/>
</dbReference>
<dbReference type="Pfam" id="PF00160">
    <property type="entry name" value="Pro_isomerase"/>
    <property type="match status" value="2"/>
</dbReference>
<dbReference type="GO" id="GO:0003755">
    <property type="term" value="F:peptidyl-prolyl cis-trans isomerase activity"/>
    <property type="evidence" value="ECO:0007669"/>
    <property type="project" value="UniProtKB-KW"/>
</dbReference>